<reference evidence="11" key="1">
    <citation type="submission" date="2022-10" db="EMBL/GenBank/DDBJ databases">
        <title>Culturing micro-colonial fungi from biological soil crusts in the Mojave desert and describing Neophaeococcomyces mojavensis, and introducing the new genera and species Taxawa tesnikishii.</title>
        <authorList>
            <person name="Kurbessoian T."/>
            <person name="Stajich J.E."/>
        </authorList>
    </citation>
    <scope>NUCLEOTIDE SEQUENCE</scope>
    <source>
        <strain evidence="11">TK_41</strain>
    </source>
</reference>
<comment type="subcellular location">
    <subcellularLocation>
        <location evidence="1">Nucleus</location>
    </subcellularLocation>
</comment>
<feature type="domain" description="JmjC" evidence="10">
    <location>
        <begin position="141"/>
        <end position="306"/>
    </location>
</feature>
<dbReference type="Proteomes" id="UP001172673">
    <property type="component" value="Unassembled WGS sequence"/>
</dbReference>
<keyword evidence="2" id="KW-0479">Metal-binding</keyword>
<accession>A0AA39CE52</accession>
<sequence length="847" mass="94422">MIPPTPSLTVPPDSSAQQLLRLGKPFVEFPRFSIVALQDEKDQDGNPLPFSEWLTKRLQLGQPFVIADFDRLDTWPVSDPNSPQADFGIERLIELSTKKNIPIRNCSTGRDLSFTLKKFADSARQSFPEFQNLYARDLQCPPEWLEQCRRILPTEVQWGGRLDLFQWLPPCARSEVMMAYVGSEGSSSGFHRCFSSTVALNLLVESDNRPVVCIGTDFDSQKKYDSFMSARGASPHLDWLNLDSAELLKADFPLYAYDQRVGDLVVFPPATAHQVWNPATLSAKLVWNILHPLSLEVGFDYVQAPFNRLCHPDVARTNLSLACAMLSLLPDNQTMTNSSLPLPPDLPLLSRLFRQMVHDDTIESSPVTPISLTPTQAGTIATCNFCNTAIWNRHVRCTQCTDFDLCLLCYLNGRSCEHFQSYAWAELVPAEQCTRVLNRAREILGFQPEEPRTLDKRKTLGTAVNDLMRSKTSSTTRLCHLCRIDHQEWKGRRCDKCTAFFCYRGLFRHFDEFPAEVLRHKGMWTCPKCTETCNCRCCHFATAYVKSEKPASKRRVKACDSRGKVMGFADNVFDQRRGGRRESSNNGSSGNGTLPGVSHVTGKKRTISSSAEPGPATPLRKIELPTPEPDFSGMRLGFSRESSDFLMDVPFPSVNGTLPQLLPSIKTLPDAHEFTISPTDERYSRVSSSPGIVSLASATIASRRMNPGLHQSNTLPPMLSHGPSSNGLYLPQRSSTETFSTPSSIPTTSPTKVTPTLDLKAPEAELDASISELETQLNKLKKYEEEFIALNLDDSRKMLANQVAELESQIKAKKREKSLILIERLKKEGFGGLAAVVGKEVGLGIDA</sequence>
<keyword evidence="4" id="KW-0862">Zinc</keyword>
<evidence type="ECO:0000256" key="8">
    <source>
        <dbReference type="SAM" id="Coils"/>
    </source>
</evidence>
<name>A0AA39CE52_9EURO</name>
<feature type="compositionally biased region" description="Basic and acidic residues" evidence="9">
    <location>
        <begin position="573"/>
        <end position="583"/>
    </location>
</feature>
<keyword evidence="5" id="KW-0805">Transcription regulation</keyword>
<dbReference type="SUPFAM" id="SSF51197">
    <property type="entry name" value="Clavaminate synthase-like"/>
    <property type="match status" value="1"/>
</dbReference>
<dbReference type="InterPro" id="IPR043145">
    <property type="entry name" value="Znf_ZZ_sf"/>
</dbReference>
<dbReference type="Gene3D" id="2.60.120.650">
    <property type="entry name" value="Cupin"/>
    <property type="match status" value="1"/>
</dbReference>
<proteinExistence type="predicted"/>
<dbReference type="GO" id="GO:0005634">
    <property type="term" value="C:nucleus"/>
    <property type="evidence" value="ECO:0007669"/>
    <property type="project" value="UniProtKB-SubCell"/>
</dbReference>
<dbReference type="AlphaFoldDB" id="A0AA39CE52"/>
<evidence type="ECO:0000259" key="10">
    <source>
        <dbReference type="PROSITE" id="PS51184"/>
    </source>
</evidence>
<evidence type="ECO:0000256" key="2">
    <source>
        <dbReference type="ARBA" id="ARBA00022723"/>
    </source>
</evidence>
<evidence type="ECO:0000256" key="4">
    <source>
        <dbReference type="ARBA" id="ARBA00022833"/>
    </source>
</evidence>
<dbReference type="EMBL" id="JAPDRK010000017">
    <property type="protein sequence ID" value="KAJ9605045.1"/>
    <property type="molecule type" value="Genomic_DNA"/>
</dbReference>
<dbReference type="InterPro" id="IPR000433">
    <property type="entry name" value="Znf_ZZ"/>
</dbReference>
<evidence type="ECO:0000256" key="5">
    <source>
        <dbReference type="ARBA" id="ARBA00023015"/>
    </source>
</evidence>
<evidence type="ECO:0000313" key="11">
    <source>
        <dbReference type="EMBL" id="KAJ9605045.1"/>
    </source>
</evidence>
<feature type="region of interest" description="Disordered" evidence="9">
    <location>
        <begin position="733"/>
        <end position="755"/>
    </location>
</feature>
<dbReference type="SMART" id="SM00558">
    <property type="entry name" value="JmjC"/>
    <property type="match status" value="1"/>
</dbReference>
<dbReference type="SUPFAM" id="SSF57850">
    <property type="entry name" value="RING/U-box"/>
    <property type="match status" value="1"/>
</dbReference>
<gene>
    <name evidence="11" type="ORF">H2200_010435</name>
</gene>
<evidence type="ECO:0000256" key="1">
    <source>
        <dbReference type="ARBA" id="ARBA00004123"/>
    </source>
</evidence>
<dbReference type="Gene3D" id="3.30.60.90">
    <property type="match status" value="1"/>
</dbReference>
<feature type="region of interest" description="Disordered" evidence="9">
    <location>
        <begin position="570"/>
        <end position="630"/>
    </location>
</feature>
<dbReference type="PROSITE" id="PS51184">
    <property type="entry name" value="JMJC"/>
    <property type="match status" value="1"/>
</dbReference>
<keyword evidence="3" id="KW-0863">Zinc-finger</keyword>
<evidence type="ECO:0000256" key="9">
    <source>
        <dbReference type="SAM" id="MobiDB-lite"/>
    </source>
</evidence>
<evidence type="ECO:0000313" key="12">
    <source>
        <dbReference type="Proteomes" id="UP001172673"/>
    </source>
</evidence>
<evidence type="ECO:0000256" key="7">
    <source>
        <dbReference type="ARBA" id="ARBA00023242"/>
    </source>
</evidence>
<keyword evidence="7" id="KW-0539">Nucleus</keyword>
<dbReference type="PROSITE" id="PS01357">
    <property type="entry name" value="ZF_ZZ_1"/>
    <property type="match status" value="1"/>
</dbReference>
<feature type="compositionally biased region" description="Low complexity" evidence="9">
    <location>
        <begin position="734"/>
        <end position="755"/>
    </location>
</feature>
<protein>
    <recommendedName>
        <fullName evidence="10">JmjC domain-containing protein</fullName>
    </recommendedName>
</protein>
<dbReference type="GO" id="GO:0008270">
    <property type="term" value="F:zinc ion binding"/>
    <property type="evidence" value="ECO:0007669"/>
    <property type="project" value="UniProtKB-KW"/>
</dbReference>
<keyword evidence="12" id="KW-1185">Reference proteome</keyword>
<dbReference type="InterPro" id="IPR003347">
    <property type="entry name" value="JmjC_dom"/>
</dbReference>
<dbReference type="InterPro" id="IPR018866">
    <property type="entry name" value="Znf-4CXXC_R1"/>
</dbReference>
<feature type="coiled-coil region" evidence="8">
    <location>
        <begin position="763"/>
        <end position="823"/>
    </location>
</feature>
<keyword evidence="6" id="KW-0804">Transcription</keyword>
<evidence type="ECO:0000256" key="6">
    <source>
        <dbReference type="ARBA" id="ARBA00023163"/>
    </source>
</evidence>
<dbReference type="SMART" id="SM00291">
    <property type="entry name" value="ZnF_ZZ"/>
    <property type="match status" value="1"/>
</dbReference>
<comment type="caution">
    <text evidence="11">The sequence shown here is derived from an EMBL/GenBank/DDBJ whole genome shotgun (WGS) entry which is preliminary data.</text>
</comment>
<dbReference type="CDD" id="cd02249">
    <property type="entry name" value="ZZ"/>
    <property type="match status" value="1"/>
</dbReference>
<dbReference type="Pfam" id="PF10497">
    <property type="entry name" value="zf-4CXXC_R1"/>
    <property type="match status" value="1"/>
</dbReference>
<organism evidence="11 12">
    <name type="scientific">Cladophialophora chaetospira</name>
    <dbReference type="NCBI Taxonomy" id="386627"/>
    <lineage>
        <taxon>Eukaryota</taxon>
        <taxon>Fungi</taxon>
        <taxon>Dikarya</taxon>
        <taxon>Ascomycota</taxon>
        <taxon>Pezizomycotina</taxon>
        <taxon>Eurotiomycetes</taxon>
        <taxon>Chaetothyriomycetidae</taxon>
        <taxon>Chaetothyriales</taxon>
        <taxon>Herpotrichiellaceae</taxon>
        <taxon>Cladophialophora</taxon>
    </lineage>
</organism>
<evidence type="ECO:0000256" key="3">
    <source>
        <dbReference type="ARBA" id="ARBA00022771"/>
    </source>
</evidence>
<dbReference type="Pfam" id="PF00569">
    <property type="entry name" value="ZZ"/>
    <property type="match status" value="1"/>
</dbReference>
<keyword evidence="8" id="KW-0175">Coiled coil</keyword>